<protein>
    <submittedName>
        <fullName evidence="2">D-aminoacyl-tRNA deacylase</fullName>
        <ecNumber evidence="2">3.1.1.96</ecNumber>
    </submittedName>
</protein>
<evidence type="ECO:0000313" key="2">
    <source>
        <dbReference type="EMBL" id="MPM99268.1"/>
    </source>
</evidence>
<keyword evidence="2" id="KW-0378">Hydrolase</keyword>
<proteinExistence type="inferred from homology"/>
<dbReference type="FunFam" id="3.50.80.10:FF:000001">
    <property type="entry name" value="D-aminoacyl-tRNA deacylase"/>
    <property type="match status" value="1"/>
</dbReference>
<dbReference type="Gene3D" id="3.50.80.10">
    <property type="entry name" value="D-tyrosyl-tRNA(Tyr) deacylase"/>
    <property type="match status" value="1"/>
</dbReference>
<dbReference type="EMBL" id="VSSQ01045370">
    <property type="protein sequence ID" value="MPM99268.1"/>
    <property type="molecule type" value="Genomic_DNA"/>
</dbReference>
<dbReference type="NCBIfam" id="TIGR00256">
    <property type="entry name" value="D-aminoacyl-tRNA deacylase"/>
    <property type="match status" value="1"/>
</dbReference>
<accession>A0A645EDR4</accession>
<dbReference type="PANTHER" id="PTHR10472:SF5">
    <property type="entry name" value="D-AMINOACYL-TRNA DEACYLASE 1"/>
    <property type="match status" value="1"/>
</dbReference>
<comment type="similarity">
    <text evidence="1">Belongs to the DTD family.</text>
</comment>
<dbReference type="GO" id="GO:0051500">
    <property type="term" value="F:D-tyrosyl-tRNA(Tyr) deacylase activity"/>
    <property type="evidence" value="ECO:0007669"/>
    <property type="project" value="TreeGrafter"/>
</dbReference>
<dbReference type="InterPro" id="IPR003732">
    <property type="entry name" value="Daa-tRNA_deacyls_DTD"/>
</dbReference>
<reference evidence="2" key="1">
    <citation type="submission" date="2019-08" db="EMBL/GenBank/DDBJ databases">
        <authorList>
            <person name="Kucharzyk K."/>
            <person name="Murdoch R.W."/>
            <person name="Higgins S."/>
            <person name="Loffler F."/>
        </authorList>
    </citation>
    <scope>NUCLEOTIDE SEQUENCE</scope>
</reference>
<organism evidence="2">
    <name type="scientific">bioreactor metagenome</name>
    <dbReference type="NCBI Taxonomy" id="1076179"/>
    <lineage>
        <taxon>unclassified sequences</taxon>
        <taxon>metagenomes</taxon>
        <taxon>ecological metagenomes</taxon>
    </lineage>
</organism>
<gene>
    <name evidence="2" type="primary">dtd_41</name>
    <name evidence="2" type="ORF">SDC9_146459</name>
</gene>
<dbReference type="EC" id="3.1.1.96" evidence="2"/>
<dbReference type="HAMAP" id="MF_00518">
    <property type="entry name" value="Deacylase_Dtd"/>
    <property type="match status" value="1"/>
</dbReference>
<dbReference type="SUPFAM" id="SSF69500">
    <property type="entry name" value="DTD-like"/>
    <property type="match status" value="1"/>
</dbReference>
<comment type="caution">
    <text evidence="2">The sequence shown here is derived from an EMBL/GenBank/DDBJ whole genome shotgun (WGS) entry which is preliminary data.</text>
</comment>
<dbReference type="GO" id="GO:0005737">
    <property type="term" value="C:cytoplasm"/>
    <property type="evidence" value="ECO:0007669"/>
    <property type="project" value="InterPro"/>
</dbReference>
<evidence type="ECO:0000256" key="1">
    <source>
        <dbReference type="ARBA" id="ARBA00009673"/>
    </source>
</evidence>
<name>A0A645EDR4_9ZZZZ</name>
<dbReference type="Pfam" id="PF02580">
    <property type="entry name" value="Tyr_Deacylase"/>
    <property type="match status" value="1"/>
</dbReference>
<dbReference type="AlphaFoldDB" id="A0A645EDR4"/>
<sequence length="145" mass="15561">MRILLQRVEAAAVTAAGEELGAIGAGLLALVGFTHDDDLKTVDFLAEKCANLRIFEDGAGKMNRSLLDTGGAMLIVSQFTLYGNAERGRRPDFIAAARPDVAIPLYEAFIAAVRTRNVPVATGRFGAEMKVRLINDGPVTLMLEK</sequence>
<dbReference type="PANTHER" id="PTHR10472">
    <property type="entry name" value="D-TYROSYL-TRNA TYR DEACYLASE"/>
    <property type="match status" value="1"/>
</dbReference>
<dbReference type="InterPro" id="IPR023509">
    <property type="entry name" value="DTD-like_sf"/>
</dbReference>